<dbReference type="PATRIC" id="fig|423211.3.peg.204"/>
<dbReference type="EC" id="5.6.2.3" evidence="3"/>
<dbReference type="Pfam" id="PF23139">
    <property type="entry name" value="OB_YrrC"/>
    <property type="match status" value="1"/>
</dbReference>
<dbReference type="Gene3D" id="1.10.10.2220">
    <property type="match status" value="1"/>
</dbReference>
<name>D5AFQ5_STRGZ</name>
<reference evidence="9 10" key="1">
    <citation type="journal article" date="2009" name="J. Infect. Dis.">
        <title>Clinical, experimental, and genomic differences between intermediately pathogenic, highly pathogenic, and epidemic Streptococcus suis.</title>
        <authorList>
            <person name="Ye C."/>
            <person name="Zheng H."/>
            <person name="Zhang J."/>
            <person name="Jing H."/>
            <person name="Wang L."/>
            <person name="Xiong Y."/>
            <person name="Wang W."/>
            <person name="Zhou Z."/>
            <person name="Sun Q."/>
            <person name="Luo X."/>
            <person name="Du H."/>
            <person name="Gottschalk M."/>
            <person name="Xu J."/>
        </authorList>
    </citation>
    <scope>NUCLEOTIDE SEQUENCE [LARGE SCALE GENOMIC DNA]</scope>
    <source>
        <strain evidence="9 10">GZ1</strain>
    </source>
</reference>
<evidence type="ECO:0000313" key="9">
    <source>
        <dbReference type="EMBL" id="ADE30670.1"/>
    </source>
</evidence>
<dbReference type="InterPro" id="IPR027417">
    <property type="entry name" value="P-loop_NTPase"/>
</dbReference>
<dbReference type="Gene3D" id="1.10.150.20">
    <property type="entry name" value="5' to 3' exonuclease, C-terminal subdomain"/>
    <property type="match status" value="1"/>
</dbReference>
<dbReference type="Pfam" id="PF13245">
    <property type="entry name" value="AAA_19"/>
    <property type="match status" value="1"/>
</dbReference>
<dbReference type="AlphaFoldDB" id="D5AFQ5"/>
<feature type="region of interest" description="Disordered" evidence="4">
    <location>
        <begin position="768"/>
        <end position="800"/>
    </location>
</feature>
<protein>
    <recommendedName>
        <fullName evidence="3">ATP-dependent RecD2 DNA helicase</fullName>
        <ecNumber evidence="3">5.6.2.3</ecNumber>
    </recommendedName>
    <alternativeName>
        <fullName evidence="3">DNA 5'-3' helicase subunit RecD2</fullName>
    </alternativeName>
</protein>
<dbReference type="Pfam" id="PF13538">
    <property type="entry name" value="UvrD_C_2"/>
    <property type="match status" value="1"/>
</dbReference>
<dbReference type="GO" id="GO:0006310">
    <property type="term" value="P:DNA recombination"/>
    <property type="evidence" value="ECO:0007669"/>
    <property type="project" value="InterPro"/>
</dbReference>
<keyword evidence="2 3" id="KW-0067">ATP-binding</keyword>
<dbReference type="InterPro" id="IPR006345">
    <property type="entry name" value="RecD2"/>
</dbReference>
<organism evidence="9 10">
    <name type="scientific">Streptococcus suis (strain GZ1)</name>
    <dbReference type="NCBI Taxonomy" id="423211"/>
    <lineage>
        <taxon>Bacteria</taxon>
        <taxon>Bacillati</taxon>
        <taxon>Bacillota</taxon>
        <taxon>Bacilli</taxon>
        <taxon>Lactobacillales</taxon>
        <taxon>Streptococcaceae</taxon>
        <taxon>Streptococcus</taxon>
    </lineage>
</organism>
<dbReference type="GO" id="GO:0043139">
    <property type="term" value="F:5'-3' DNA helicase activity"/>
    <property type="evidence" value="ECO:0007669"/>
    <property type="project" value="UniProtKB-UniRule"/>
</dbReference>
<dbReference type="NCBIfam" id="TIGR01448">
    <property type="entry name" value="recD_rel"/>
    <property type="match status" value="1"/>
</dbReference>
<dbReference type="InterPro" id="IPR027785">
    <property type="entry name" value="UvrD-like_helicase_C"/>
</dbReference>
<dbReference type="InterPro" id="IPR029493">
    <property type="entry name" value="RecD2-like_HHH"/>
</dbReference>
<feature type="binding site" evidence="3">
    <location>
        <begin position="382"/>
        <end position="386"/>
    </location>
    <ligand>
        <name>ATP</name>
        <dbReference type="ChEBI" id="CHEBI:30616"/>
    </ligand>
</feature>
<keyword evidence="3" id="KW-0413">Isomerase</keyword>
<accession>D5AFQ5</accession>
<dbReference type="Gene3D" id="2.30.30.940">
    <property type="match status" value="1"/>
</dbReference>
<dbReference type="HOGENOM" id="CLU_007524_0_1_9"/>
<evidence type="ECO:0000259" key="7">
    <source>
        <dbReference type="Pfam" id="PF18335"/>
    </source>
</evidence>
<dbReference type="HAMAP" id="MF_01488">
    <property type="entry name" value="RecD2"/>
    <property type="match status" value="1"/>
</dbReference>
<gene>
    <name evidence="3" type="primary">recD2</name>
    <name evidence="9" type="ordered locus">SSGZ1_0205</name>
</gene>
<dbReference type="Pfam" id="PF14490">
    <property type="entry name" value="HHH_RecD2"/>
    <property type="match status" value="1"/>
</dbReference>
<sequence length="855" mass="96097">MEVRGTLFGLCEFFPTPFSLLLEINSMNEVYFTGTIDRIIFENPSNFYKILLLEIEETDADYDDYEIIVTGTIADVIEGEDYRFYGNLVTHPKYGQQLQISRYERSKPTSAGLVKYFSSEHFKGIGRKTAEKIVELYGEDTIDKILAEPEKLTQITGLSSKNMQAFVEKLRLNYGTELILAKLAEYGIPNKLAFQIQDQYKEKTLQIIEENPYQLVEDVQGLGFTIADRIAENLGIASDSPQRFRAGMLFSLIHRSMETGDTYVEARDLLEATLELLEKSRHTELDPAAVAKELTGLIADDKVQQEGTKIFDNSLYFAEHGIHTNLTRLMGKNGFKPFPRADVEAAIAELESISSLTYDNIQKEAIVQAITNPLFILTGGPGTGKTTVINGIIAVYAILHKIDLTRNREECPVLLAAPTGRATRRMNELTGLPSATIHRHLGLVEGQEESYRDDYLDADFIIVDEFSMVDTWLANQLFQNISSQTQVLIVGDAEQLPSVSPGQVLADLLKIDKLPSITLERIYRQSDDSTIVTLASQIRQGALPSDFREKKADRSYFEAQNEQIPALIERIVGAAIKSGIPANEVQILAPMYRGAAGIDQLNTMTQALLNPLEEGELEFLHNEQAFRQGDRVIHLVNDAEANVFNGDLGYITDLLPAKYTDSKQDEITINFDGSEVTYPRNEWYKITLAYAMSIHKSQGSEFQVVILPITRTSHRMLQRNLVYTAITRSKSKLILLGEISAFDYAVKNAGTVRKTYLVPRFQGEMAEQESKESLIKKDESKTATTTQTQPPTQPDRKEQVKVVKENNQQLSLLDQDQPEKTSPQPTEYILTVDNLLTIDPMIGIEQADIEEFFKA</sequence>
<comment type="catalytic activity">
    <reaction evidence="3">
        <text>ATP + H2O = ADP + phosphate + H(+)</text>
        <dbReference type="Rhea" id="RHEA:13065"/>
        <dbReference type="ChEBI" id="CHEBI:15377"/>
        <dbReference type="ChEBI" id="CHEBI:15378"/>
        <dbReference type="ChEBI" id="CHEBI:30616"/>
        <dbReference type="ChEBI" id="CHEBI:43474"/>
        <dbReference type="ChEBI" id="CHEBI:456216"/>
        <dbReference type="EC" id="5.6.2.3"/>
    </reaction>
</comment>
<dbReference type="KEGG" id="ssw:SSGZ1_0205"/>
<dbReference type="Gene3D" id="3.40.50.300">
    <property type="entry name" value="P-loop containing nucleotide triphosphate hydrolases"/>
    <property type="match status" value="2"/>
</dbReference>
<dbReference type="GO" id="GO:0016887">
    <property type="term" value="F:ATP hydrolysis activity"/>
    <property type="evidence" value="ECO:0007669"/>
    <property type="project" value="RHEA"/>
</dbReference>
<feature type="domain" description="ATP-dependent RecD2 DNA helicase SH3" evidence="7">
    <location>
        <begin position="601"/>
        <end position="671"/>
    </location>
</feature>
<evidence type="ECO:0000259" key="5">
    <source>
        <dbReference type="Pfam" id="PF13538"/>
    </source>
</evidence>
<dbReference type="InterPro" id="IPR055446">
    <property type="entry name" value="RecD2_N_OB"/>
</dbReference>
<evidence type="ECO:0000259" key="6">
    <source>
        <dbReference type="Pfam" id="PF14490"/>
    </source>
</evidence>
<dbReference type="CDD" id="cd18809">
    <property type="entry name" value="SF1_C_RecD"/>
    <property type="match status" value="1"/>
</dbReference>
<dbReference type="Pfam" id="PF18335">
    <property type="entry name" value="SH3_13"/>
    <property type="match status" value="1"/>
</dbReference>
<keyword evidence="3" id="KW-0378">Hydrolase</keyword>
<feature type="domain" description="ATP-dependent RecD2 DNA helicase-like helix-hairpin-helix" evidence="6">
    <location>
        <begin position="174"/>
        <end position="263"/>
    </location>
</feature>
<keyword evidence="1 3" id="KW-0547">Nucleotide-binding</keyword>
<feature type="domain" description="ATP-dependent RecD2 DNA helicase OB-fold" evidence="8">
    <location>
        <begin position="31"/>
        <end position="108"/>
    </location>
</feature>
<evidence type="ECO:0000256" key="1">
    <source>
        <dbReference type="ARBA" id="ARBA00022741"/>
    </source>
</evidence>
<dbReference type="GO" id="GO:0003677">
    <property type="term" value="F:DNA binding"/>
    <property type="evidence" value="ECO:0007669"/>
    <property type="project" value="UniProtKB-UniRule"/>
</dbReference>
<comment type="function">
    <text evidence="3">DNA-dependent ATPase and ATP-dependent 5'-3' DNA helicase. Has no activity on blunt DNA or DNA with 3'-overhangs, requires at least 10 bases of 5'-ssDNA for helicase activity.</text>
</comment>
<feature type="domain" description="UvrD-like helicase C-terminal" evidence="5">
    <location>
        <begin position="688"/>
        <end position="736"/>
    </location>
</feature>
<dbReference type="PANTHER" id="PTHR43788">
    <property type="entry name" value="DNA2/NAM7 HELICASE FAMILY MEMBER"/>
    <property type="match status" value="1"/>
</dbReference>
<evidence type="ECO:0000256" key="4">
    <source>
        <dbReference type="SAM" id="MobiDB-lite"/>
    </source>
</evidence>
<evidence type="ECO:0000313" key="10">
    <source>
        <dbReference type="Proteomes" id="UP000002359"/>
    </source>
</evidence>
<proteinExistence type="inferred from homology"/>
<dbReference type="GO" id="GO:0009338">
    <property type="term" value="C:exodeoxyribonuclease V complex"/>
    <property type="evidence" value="ECO:0007669"/>
    <property type="project" value="TreeGrafter"/>
</dbReference>
<evidence type="ECO:0000259" key="8">
    <source>
        <dbReference type="Pfam" id="PF23139"/>
    </source>
</evidence>
<dbReference type="PANTHER" id="PTHR43788:SF6">
    <property type="entry name" value="DNA HELICASE B"/>
    <property type="match status" value="1"/>
</dbReference>
<dbReference type="GO" id="GO:0005524">
    <property type="term" value="F:ATP binding"/>
    <property type="evidence" value="ECO:0007669"/>
    <property type="project" value="UniProtKB-UniRule"/>
</dbReference>
<dbReference type="InterPro" id="IPR050534">
    <property type="entry name" value="Coronavir_polyprotein_1ab"/>
</dbReference>
<dbReference type="Proteomes" id="UP000002359">
    <property type="component" value="Chromosome"/>
</dbReference>
<dbReference type="CDD" id="cd17933">
    <property type="entry name" value="DEXSc_RecD-like"/>
    <property type="match status" value="1"/>
</dbReference>
<keyword evidence="3" id="KW-0238">DNA-binding</keyword>
<dbReference type="InterPro" id="IPR041451">
    <property type="entry name" value="RecD2_SH13"/>
</dbReference>
<dbReference type="GO" id="GO:0017116">
    <property type="term" value="F:single-stranded DNA helicase activity"/>
    <property type="evidence" value="ECO:0007669"/>
    <property type="project" value="TreeGrafter"/>
</dbReference>
<evidence type="ECO:0000256" key="3">
    <source>
        <dbReference type="HAMAP-Rule" id="MF_01488"/>
    </source>
</evidence>
<evidence type="ECO:0000256" key="2">
    <source>
        <dbReference type="ARBA" id="ARBA00022840"/>
    </source>
</evidence>
<feature type="compositionally biased region" description="Basic and acidic residues" evidence="4">
    <location>
        <begin position="768"/>
        <end position="781"/>
    </location>
</feature>
<dbReference type="EMBL" id="CP000837">
    <property type="protein sequence ID" value="ADE30670.1"/>
    <property type="molecule type" value="Genomic_DNA"/>
</dbReference>
<keyword evidence="3 9" id="KW-0347">Helicase</keyword>
<dbReference type="SUPFAM" id="SSF52540">
    <property type="entry name" value="P-loop containing nucleoside triphosphate hydrolases"/>
    <property type="match status" value="2"/>
</dbReference>
<comment type="similarity">
    <text evidence="3">Belongs to the RecD family. RecD2 subfamily.</text>
</comment>